<evidence type="ECO:0000256" key="7">
    <source>
        <dbReference type="ARBA" id="ARBA00022840"/>
    </source>
</evidence>
<evidence type="ECO:0000256" key="2">
    <source>
        <dbReference type="ARBA" id="ARBA00022741"/>
    </source>
</evidence>
<keyword evidence="2 15" id="KW-0547">Nucleotide-binding</keyword>
<dbReference type="AlphaFoldDB" id="A0A9X2JH94"/>
<dbReference type="GO" id="GO:0000725">
    <property type="term" value="P:recombinational repair"/>
    <property type="evidence" value="ECO:0007669"/>
    <property type="project" value="TreeGrafter"/>
</dbReference>
<evidence type="ECO:0000256" key="14">
    <source>
        <dbReference type="ARBA" id="ARBA00048988"/>
    </source>
</evidence>
<dbReference type="GO" id="GO:0004527">
    <property type="term" value="F:exonuclease activity"/>
    <property type="evidence" value="ECO:0007669"/>
    <property type="project" value="UniProtKB-KW"/>
</dbReference>
<evidence type="ECO:0000259" key="16">
    <source>
        <dbReference type="PROSITE" id="PS51198"/>
    </source>
</evidence>
<reference evidence="18" key="1">
    <citation type="submission" date="2022-06" db="EMBL/GenBank/DDBJ databases">
        <title>Aeoliella straminimaris, a novel planctomycete from sediments.</title>
        <authorList>
            <person name="Vitorino I.R."/>
            <person name="Lage O.M."/>
        </authorList>
    </citation>
    <scope>NUCLEOTIDE SEQUENCE</scope>
    <source>
        <strain evidence="18">ICT_H6.2</strain>
    </source>
</reference>
<dbReference type="Proteomes" id="UP001155241">
    <property type="component" value="Unassembled WGS sequence"/>
</dbReference>
<evidence type="ECO:0000256" key="5">
    <source>
        <dbReference type="ARBA" id="ARBA00022806"/>
    </source>
</evidence>
<dbReference type="RefSeq" id="WP_252850770.1">
    <property type="nucleotide sequence ID" value="NZ_JAMXLR010000006.1"/>
</dbReference>
<dbReference type="PROSITE" id="PS51217">
    <property type="entry name" value="UVRD_HELICASE_CTER"/>
    <property type="match status" value="1"/>
</dbReference>
<keyword evidence="1" id="KW-0540">Nuclease</keyword>
<evidence type="ECO:0000256" key="6">
    <source>
        <dbReference type="ARBA" id="ARBA00022839"/>
    </source>
</evidence>
<keyword evidence="6" id="KW-0269">Exonuclease</keyword>
<dbReference type="InterPro" id="IPR014017">
    <property type="entry name" value="DNA_helicase_UvrD-like_C"/>
</dbReference>
<keyword evidence="7 15" id="KW-0067">ATP-binding</keyword>
<dbReference type="Pfam" id="PF13361">
    <property type="entry name" value="UvrD_C"/>
    <property type="match status" value="1"/>
</dbReference>
<dbReference type="EMBL" id="JAMXLR010000006">
    <property type="protein sequence ID" value="MCO6042674.1"/>
    <property type="molecule type" value="Genomic_DNA"/>
</dbReference>
<dbReference type="GO" id="GO:0003677">
    <property type="term" value="F:DNA binding"/>
    <property type="evidence" value="ECO:0007669"/>
    <property type="project" value="UniProtKB-KW"/>
</dbReference>
<keyword evidence="19" id="KW-1185">Reference proteome</keyword>
<evidence type="ECO:0000256" key="1">
    <source>
        <dbReference type="ARBA" id="ARBA00022722"/>
    </source>
</evidence>
<keyword evidence="9" id="KW-0234">DNA repair</keyword>
<evidence type="ECO:0000256" key="8">
    <source>
        <dbReference type="ARBA" id="ARBA00023125"/>
    </source>
</evidence>
<comment type="catalytic activity">
    <reaction evidence="11">
        <text>Couples ATP hydrolysis with the unwinding of duplex DNA by translocating in the 3'-5' direction.</text>
        <dbReference type="EC" id="5.6.2.4"/>
    </reaction>
</comment>
<evidence type="ECO:0000256" key="13">
    <source>
        <dbReference type="ARBA" id="ARBA00034923"/>
    </source>
</evidence>
<sequence length="1040" mass="112614">MSGALEVVRAGAGSGKTTDLCQVVAEAVKAGLDPARILATTFTRKAAVQLKGRVQARLLESDGVDPQTAHAWADRLELAAIGTVHSVAHQLITRQAIAMGLSPQLTVLDDEGSDRALNNLLGEAAEGWDDVYEVADRLAMQDIPKLILSLLALQRGNRISNADFQKQLAASAGRLCQLLAATPEATGVSFDQLYNLVDDALRQIEGAGDDTTKKTQEAVRKLQRLVARRAQAWQSHLLAGKIEAAKKSDGLLDNLRTETSRVRANPELHVDVKSLAAQLGAKTIELGERYLRYKQERGLVDFTDLEVLLLDLLENEQLAASLQSDYDLVLVDEFQDTNPLQLAIFQRLREVTPRSRWVGDPKQAIYGFRHADPALVNTVWDSAEDSKRESLPNNYRAQCGLVQLIGDIFGPVLGEDARQEPQRSAEPKGIERWLVDAGNVTDEALAVGCGIAQLHTEGIAYRDIAVLARTNLQVSQLAAALDELGIPYLLESPGLLATREGAMVLAGLRLVADRGDSLAAATLLHLLEDPDVETPQWFSERLTEVQNNKASGNKDAYRPPWDEDARLQPLEYIDARTLPPTVTMQRVIEAVGAAERIAKWGDPSRRSGHLDSLLAHATEYERLAVDEGRAATLTGLILYLEGLAADGADLRHAPLGHDAVTLLTYHTAKGLEWPAVVLTGLDYSRDADMWSPSVVADGIDPDDPLHGRSVRYWSWPFGVSDGPYGKRVSGSGLQQGALASAEGASKSRSEADESLRLLYVGFSRARNKLVLAHRDGKCGWLDQLPDVDRLLPPGLAAGEHPIDGVDTTLLVRTLDASLVGACKVSRKEQERWFAAAPEVNATEHVERYHWPSEAAPATAAMFDAVVISEHPSFPLGASENYFAAIGEAVHTYFAALPSLIEASHEVKMTVATRCLAGFGVSHLLTADALVKQGDAFSDWVEAQYPGATWHSEMPVSAPRADGGQWVGAIDLVLETTNGEAIVVDHKSAPIRREQCAAKAQTYSGQLQAYAEILGELGVCVAGTVVHFPLAGVVCPVRYAR</sequence>
<evidence type="ECO:0000256" key="11">
    <source>
        <dbReference type="ARBA" id="ARBA00034617"/>
    </source>
</evidence>
<comment type="caution">
    <text evidence="18">The sequence shown here is derived from an EMBL/GenBank/DDBJ whole genome shotgun (WGS) entry which is preliminary data.</text>
</comment>
<dbReference type="GO" id="GO:0043138">
    <property type="term" value="F:3'-5' DNA helicase activity"/>
    <property type="evidence" value="ECO:0007669"/>
    <property type="project" value="UniProtKB-EC"/>
</dbReference>
<comment type="catalytic activity">
    <reaction evidence="14">
        <text>ATP + H2O = ADP + phosphate + H(+)</text>
        <dbReference type="Rhea" id="RHEA:13065"/>
        <dbReference type="ChEBI" id="CHEBI:15377"/>
        <dbReference type="ChEBI" id="CHEBI:15378"/>
        <dbReference type="ChEBI" id="CHEBI:30616"/>
        <dbReference type="ChEBI" id="CHEBI:43474"/>
        <dbReference type="ChEBI" id="CHEBI:456216"/>
        <dbReference type="EC" id="5.6.2.4"/>
    </reaction>
</comment>
<feature type="binding site" evidence="15">
    <location>
        <begin position="10"/>
        <end position="17"/>
    </location>
    <ligand>
        <name>ATP</name>
        <dbReference type="ChEBI" id="CHEBI:30616"/>
    </ligand>
</feature>
<evidence type="ECO:0000256" key="12">
    <source>
        <dbReference type="ARBA" id="ARBA00034808"/>
    </source>
</evidence>
<dbReference type="InterPro" id="IPR027417">
    <property type="entry name" value="P-loop_NTPase"/>
</dbReference>
<keyword evidence="10" id="KW-0413">Isomerase</keyword>
<dbReference type="PANTHER" id="PTHR11070">
    <property type="entry name" value="UVRD / RECB / PCRA DNA HELICASE FAMILY MEMBER"/>
    <property type="match status" value="1"/>
</dbReference>
<proteinExistence type="predicted"/>
<evidence type="ECO:0000313" key="18">
    <source>
        <dbReference type="EMBL" id="MCO6042674.1"/>
    </source>
</evidence>
<dbReference type="GO" id="GO:0005524">
    <property type="term" value="F:ATP binding"/>
    <property type="evidence" value="ECO:0007669"/>
    <property type="project" value="UniProtKB-UniRule"/>
</dbReference>
<evidence type="ECO:0000256" key="15">
    <source>
        <dbReference type="PROSITE-ProRule" id="PRU00560"/>
    </source>
</evidence>
<dbReference type="InterPro" id="IPR011604">
    <property type="entry name" value="PDDEXK-like_dom_sf"/>
</dbReference>
<dbReference type="InterPro" id="IPR014016">
    <property type="entry name" value="UvrD-like_ATP-bd"/>
</dbReference>
<dbReference type="SUPFAM" id="SSF52540">
    <property type="entry name" value="P-loop containing nucleoside triphosphate hydrolases"/>
    <property type="match status" value="1"/>
</dbReference>
<keyword evidence="5 15" id="KW-0347">Helicase</keyword>
<accession>A0A9X2JH94</accession>
<evidence type="ECO:0000256" key="9">
    <source>
        <dbReference type="ARBA" id="ARBA00023204"/>
    </source>
</evidence>
<protein>
    <recommendedName>
        <fullName evidence="12">DNA 3'-5' helicase</fullName>
        <ecNumber evidence="12">5.6.2.4</ecNumber>
    </recommendedName>
    <alternativeName>
        <fullName evidence="13">DNA 3'-5' helicase II</fullName>
    </alternativeName>
</protein>
<dbReference type="Pfam" id="PF00580">
    <property type="entry name" value="UvrD-helicase"/>
    <property type="match status" value="1"/>
</dbReference>
<dbReference type="InterPro" id="IPR000212">
    <property type="entry name" value="DNA_helicase_UvrD/REP"/>
</dbReference>
<feature type="domain" description="UvrD-like helicase ATP-binding" evidence="16">
    <location>
        <begin position="1"/>
        <end position="398"/>
    </location>
</feature>
<feature type="domain" description="UvrD-like helicase C-terminal" evidence="17">
    <location>
        <begin position="399"/>
        <end position="670"/>
    </location>
</feature>
<evidence type="ECO:0000313" key="19">
    <source>
        <dbReference type="Proteomes" id="UP001155241"/>
    </source>
</evidence>
<evidence type="ECO:0000256" key="10">
    <source>
        <dbReference type="ARBA" id="ARBA00023235"/>
    </source>
</evidence>
<keyword evidence="4 15" id="KW-0378">Hydrolase</keyword>
<organism evidence="18 19">
    <name type="scientific">Aeoliella straminimaris</name>
    <dbReference type="NCBI Taxonomy" id="2954799"/>
    <lineage>
        <taxon>Bacteria</taxon>
        <taxon>Pseudomonadati</taxon>
        <taxon>Planctomycetota</taxon>
        <taxon>Planctomycetia</taxon>
        <taxon>Pirellulales</taxon>
        <taxon>Lacipirellulaceae</taxon>
        <taxon>Aeoliella</taxon>
    </lineage>
</organism>
<dbReference type="PROSITE" id="PS51198">
    <property type="entry name" value="UVRD_HELICASE_ATP_BIND"/>
    <property type="match status" value="1"/>
</dbReference>
<evidence type="ECO:0000259" key="17">
    <source>
        <dbReference type="PROSITE" id="PS51217"/>
    </source>
</evidence>
<evidence type="ECO:0000256" key="3">
    <source>
        <dbReference type="ARBA" id="ARBA00022763"/>
    </source>
</evidence>
<evidence type="ECO:0000256" key="4">
    <source>
        <dbReference type="ARBA" id="ARBA00022801"/>
    </source>
</evidence>
<dbReference type="Gene3D" id="3.40.50.300">
    <property type="entry name" value="P-loop containing nucleotide triphosphate hydrolases"/>
    <property type="match status" value="4"/>
</dbReference>
<dbReference type="PANTHER" id="PTHR11070:SF2">
    <property type="entry name" value="ATP-DEPENDENT DNA HELICASE SRS2"/>
    <property type="match status" value="1"/>
</dbReference>
<gene>
    <name evidence="18" type="ORF">NG895_02030</name>
</gene>
<name>A0A9X2JH94_9BACT</name>
<keyword evidence="8" id="KW-0238">DNA-binding</keyword>
<dbReference type="EC" id="5.6.2.4" evidence="12"/>
<dbReference type="Gene3D" id="3.90.320.10">
    <property type="match status" value="1"/>
</dbReference>
<keyword evidence="3" id="KW-0227">DNA damage</keyword>